<evidence type="ECO:0000256" key="4">
    <source>
        <dbReference type="ARBA" id="ARBA00022840"/>
    </source>
</evidence>
<protein>
    <recommendedName>
        <fullName evidence="11">Helicase SWR1</fullName>
    </recommendedName>
</protein>
<keyword evidence="5" id="KW-0805">Transcription regulation</keyword>
<evidence type="ECO:0000256" key="3">
    <source>
        <dbReference type="ARBA" id="ARBA00022806"/>
    </source>
</evidence>
<dbReference type="Gene3D" id="3.40.50.10810">
    <property type="entry name" value="Tandem AAA-ATPase domain"/>
    <property type="match status" value="1"/>
</dbReference>
<evidence type="ECO:0000256" key="11">
    <source>
        <dbReference type="ARBA" id="ARBA00040599"/>
    </source>
</evidence>
<keyword evidence="8" id="KW-0804">Transcription</keyword>
<keyword evidence="2" id="KW-0547">Nucleotide-binding</keyword>
<dbReference type="InterPro" id="IPR050520">
    <property type="entry name" value="INO80/SWR1_helicase"/>
</dbReference>
<dbReference type="EMBL" id="CH408080">
    <property type="protein sequence ID" value="EEQ40482.1"/>
    <property type="molecule type" value="Genomic_DNA"/>
</dbReference>
<accession>C4Y8T2</accession>
<dbReference type="GO" id="GO:0042393">
    <property type="term" value="F:histone binding"/>
    <property type="evidence" value="ECO:0007669"/>
    <property type="project" value="TreeGrafter"/>
</dbReference>
<dbReference type="InterPro" id="IPR000330">
    <property type="entry name" value="SNF2_N"/>
</dbReference>
<evidence type="ECO:0000256" key="7">
    <source>
        <dbReference type="ARBA" id="ARBA00023159"/>
    </source>
</evidence>
<dbReference type="Gene3D" id="1.20.120.850">
    <property type="entry name" value="SWI2/SNF2 ATPases, N-terminal domain"/>
    <property type="match status" value="1"/>
</dbReference>
<dbReference type="OrthoDB" id="372624at2759"/>
<dbReference type="Proteomes" id="UP000007703">
    <property type="component" value="Unassembled WGS sequence"/>
</dbReference>
<dbReference type="GO" id="GO:0016887">
    <property type="term" value="F:ATP hydrolysis activity"/>
    <property type="evidence" value="ECO:0007669"/>
    <property type="project" value="TreeGrafter"/>
</dbReference>
<organism evidence="13 14">
    <name type="scientific">Clavispora lusitaniae (strain ATCC 42720)</name>
    <name type="common">Yeast</name>
    <name type="synonym">Candida lusitaniae</name>
    <dbReference type="NCBI Taxonomy" id="306902"/>
    <lineage>
        <taxon>Eukaryota</taxon>
        <taxon>Fungi</taxon>
        <taxon>Dikarya</taxon>
        <taxon>Ascomycota</taxon>
        <taxon>Saccharomycotina</taxon>
        <taxon>Pichiomycetes</taxon>
        <taxon>Metschnikowiaceae</taxon>
        <taxon>Clavispora</taxon>
    </lineage>
</organism>
<evidence type="ECO:0000259" key="12">
    <source>
        <dbReference type="PROSITE" id="PS51192"/>
    </source>
</evidence>
<dbReference type="PANTHER" id="PTHR45685">
    <property type="entry name" value="HELICASE SRCAP-RELATED"/>
    <property type="match status" value="1"/>
</dbReference>
<keyword evidence="9" id="KW-0539">Nucleus</keyword>
<dbReference type="GO" id="GO:0000812">
    <property type="term" value="C:Swr1 complex"/>
    <property type="evidence" value="ECO:0007669"/>
    <property type="project" value="TreeGrafter"/>
</dbReference>
<name>C4Y8T2_CLAL4</name>
<gene>
    <name evidence="13" type="ORF">CLUG_04610</name>
</gene>
<dbReference type="KEGG" id="clu:CLUG_04610"/>
<evidence type="ECO:0000313" key="13">
    <source>
        <dbReference type="EMBL" id="EEQ40482.1"/>
    </source>
</evidence>
<dbReference type="GO" id="GO:0004386">
    <property type="term" value="F:helicase activity"/>
    <property type="evidence" value="ECO:0007669"/>
    <property type="project" value="UniProtKB-KW"/>
</dbReference>
<dbReference type="GO" id="GO:0005524">
    <property type="term" value="F:ATP binding"/>
    <property type="evidence" value="ECO:0007669"/>
    <property type="project" value="UniProtKB-KW"/>
</dbReference>
<evidence type="ECO:0000313" key="14">
    <source>
        <dbReference type="Proteomes" id="UP000007703"/>
    </source>
</evidence>
<evidence type="ECO:0000256" key="5">
    <source>
        <dbReference type="ARBA" id="ARBA00023015"/>
    </source>
</evidence>
<dbReference type="Pfam" id="PF00176">
    <property type="entry name" value="SNF2-rel_dom"/>
    <property type="match status" value="1"/>
</dbReference>
<dbReference type="InterPro" id="IPR014001">
    <property type="entry name" value="Helicase_ATP-bd"/>
</dbReference>
<keyword evidence="3" id="KW-0378">Hydrolase</keyword>
<dbReference type="SUPFAM" id="SSF52540">
    <property type="entry name" value="P-loop containing nucleoside triphosphate hydrolases"/>
    <property type="match status" value="2"/>
</dbReference>
<keyword evidence="3" id="KW-0347">Helicase</keyword>
<dbReference type="InterPro" id="IPR038718">
    <property type="entry name" value="SNF2-like_sf"/>
</dbReference>
<dbReference type="OMA" id="ALHHINW"/>
<evidence type="ECO:0000256" key="2">
    <source>
        <dbReference type="ARBA" id="ARBA00022741"/>
    </source>
</evidence>
<keyword evidence="6" id="KW-0238">DNA-binding</keyword>
<dbReference type="PROSITE" id="PS51192">
    <property type="entry name" value="HELICASE_ATP_BIND_1"/>
    <property type="match status" value="1"/>
</dbReference>
<dbReference type="GO" id="GO:0006338">
    <property type="term" value="P:chromatin remodeling"/>
    <property type="evidence" value="ECO:0007669"/>
    <property type="project" value="TreeGrafter"/>
</dbReference>
<reference evidence="13 14" key="1">
    <citation type="journal article" date="2009" name="Nature">
        <title>Evolution of pathogenicity and sexual reproduction in eight Candida genomes.</title>
        <authorList>
            <person name="Butler G."/>
            <person name="Rasmussen M.D."/>
            <person name="Lin M.F."/>
            <person name="Santos M.A."/>
            <person name="Sakthikumar S."/>
            <person name="Munro C.A."/>
            <person name="Rheinbay E."/>
            <person name="Grabherr M."/>
            <person name="Forche A."/>
            <person name="Reedy J.L."/>
            <person name="Agrafioti I."/>
            <person name="Arnaud M.B."/>
            <person name="Bates S."/>
            <person name="Brown A.J."/>
            <person name="Brunke S."/>
            <person name="Costanzo M.C."/>
            <person name="Fitzpatrick D.A."/>
            <person name="de Groot P.W."/>
            <person name="Harris D."/>
            <person name="Hoyer L.L."/>
            <person name="Hube B."/>
            <person name="Klis F.M."/>
            <person name="Kodira C."/>
            <person name="Lennard N."/>
            <person name="Logue M.E."/>
            <person name="Martin R."/>
            <person name="Neiman A.M."/>
            <person name="Nikolaou E."/>
            <person name="Quail M.A."/>
            <person name="Quinn J."/>
            <person name="Santos M.C."/>
            <person name="Schmitzberger F.F."/>
            <person name="Sherlock G."/>
            <person name="Shah P."/>
            <person name="Silverstein K.A."/>
            <person name="Skrzypek M.S."/>
            <person name="Soll D."/>
            <person name="Staggs R."/>
            <person name="Stansfield I."/>
            <person name="Stumpf M.P."/>
            <person name="Sudbery P.E."/>
            <person name="Srikantha T."/>
            <person name="Zeng Q."/>
            <person name="Berman J."/>
            <person name="Berriman M."/>
            <person name="Heitman J."/>
            <person name="Gow N.A."/>
            <person name="Lorenz M.C."/>
            <person name="Birren B.W."/>
            <person name="Kellis M."/>
            <person name="Cuomo C.A."/>
        </authorList>
    </citation>
    <scope>NUCLEOTIDE SEQUENCE [LARGE SCALE GENOMIC DNA]</scope>
    <source>
        <strain evidence="13 14">ATCC 42720</strain>
    </source>
</reference>
<comment type="subcellular location">
    <subcellularLocation>
        <location evidence="1">Nucleus</location>
    </subcellularLocation>
</comment>
<dbReference type="VEuPathDB" id="FungiDB:CLUG_04610"/>
<dbReference type="GO" id="GO:0003677">
    <property type="term" value="F:DNA binding"/>
    <property type="evidence" value="ECO:0007669"/>
    <property type="project" value="UniProtKB-KW"/>
</dbReference>
<dbReference type="AlphaFoldDB" id="C4Y8T2"/>
<feature type="domain" description="Helicase ATP-binding" evidence="12">
    <location>
        <begin position="1"/>
        <end position="77"/>
    </location>
</feature>
<dbReference type="InterPro" id="IPR027417">
    <property type="entry name" value="P-loop_NTPase"/>
</dbReference>
<sequence>MFALHHINWWYMIIHRSNGKKWRYMILDEAHNIKNFRSARWRALLNFNTENRLLLTGTPLQNNLMELWSLLYFLMPSSKIDQMMPDGFANFEDFQQWFGKPVDKILEKTTTGDIIDENVTKQLDKETRDTVARLHQVLRPYLLRRLKKDVEKQMPGKYEHIVYCRLSKRQRYLYDDFMSRAKTKETLSSGNFLSIINCLMQLRKVCNHPDLFEVRPYCHVVCDE</sequence>
<comment type="function">
    <text evidence="10">Catalytic component of the SWR1 complex which mediates the ATP-dependent exchange of histone H2A for the H2A variant HZT1 leading to transcriptional regulation of selected genes by chromatin remodeling.</text>
</comment>
<dbReference type="STRING" id="306902.C4Y8T2"/>
<evidence type="ECO:0000256" key="10">
    <source>
        <dbReference type="ARBA" id="ARBA00037570"/>
    </source>
</evidence>
<evidence type="ECO:0000256" key="9">
    <source>
        <dbReference type="ARBA" id="ARBA00023242"/>
    </source>
</evidence>
<evidence type="ECO:0000256" key="1">
    <source>
        <dbReference type="ARBA" id="ARBA00004123"/>
    </source>
</evidence>
<dbReference type="InParanoid" id="C4Y8T2"/>
<keyword evidence="7" id="KW-0010">Activator</keyword>
<dbReference type="PANTHER" id="PTHR45685:SF1">
    <property type="entry name" value="HELICASE SRCAP"/>
    <property type="match status" value="1"/>
</dbReference>
<evidence type="ECO:0000256" key="8">
    <source>
        <dbReference type="ARBA" id="ARBA00023163"/>
    </source>
</evidence>
<proteinExistence type="predicted"/>
<dbReference type="HOGENOM" id="CLU_1234885_0_0_1"/>
<keyword evidence="4" id="KW-0067">ATP-binding</keyword>
<evidence type="ECO:0000256" key="6">
    <source>
        <dbReference type="ARBA" id="ARBA00023125"/>
    </source>
</evidence>